<proteinExistence type="predicted"/>
<name>A0ABN1MK76_9FLAO</name>
<dbReference type="EMBL" id="BAAAFG010000016">
    <property type="protein sequence ID" value="GAA0873545.1"/>
    <property type="molecule type" value="Genomic_DNA"/>
</dbReference>
<dbReference type="Pfam" id="PF23019">
    <property type="entry name" value="DUF7033"/>
    <property type="match status" value="1"/>
</dbReference>
<gene>
    <name evidence="2" type="ORF">GCM10009117_26920</name>
</gene>
<keyword evidence="3" id="KW-1185">Reference proteome</keyword>
<comment type="caution">
    <text evidence="2">The sequence shown here is derived from an EMBL/GenBank/DDBJ whole genome shotgun (WGS) entry which is preliminary data.</text>
</comment>
<accession>A0ABN1MK76</accession>
<dbReference type="InterPro" id="IPR054297">
    <property type="entry name" value="DUF7033"/>
</dbReference>
<sequence length="403" mass="47019">MGIEARLTSIIDEFVAHEGPKISYGQKRLGNEFFVKQHGLLHEQGFSDVTVKVQPWDDTICFFKVSENSDLPFDIFSASFYLLSRYEEYMPHVKDSKGRFPAEESLGYKHNFLDSPVIDIWAQKFLSLLQKRFDVIVDKPISKPETILTVKELYRYQQKGILRTVGGFITDLSTFNLQGILTRIKVLLGGKSDPYDHYDDLIDFSKTNQINFTFMFQLSDFSIDNRNINFQRVKYRSQIKSLADYGSVGLHVGTFAIKRQEVLKKEKLRLEDITNEALKKTIVSENELNLPDYFNHLVFLEVEKDYSMGYPNKIGFRAGTCSPFLFYEINYEQITPLKVVPYVFHDYTLGIETRDQMNMQLVRIKNKLIHVEGKLVMIFSNSTFEDEKKREDVFSLIKFQHEK</sequence>
<dbReference type="Proteomes" id="UP001500507">
    <property type="component" value="Unassembled WGS sequence"/>
</dbReference>
<evidence type="ECO:0000313" key="3">
    <source>
        <dbReference type="Proteomes" id="UP001500507"/>
    </source>
</evidence>
<evidence type="ECO:0000259" key="1">
    <source>
        <dbReference type="Pfam" id="PF23019"/>
    </source>
</evidence>
<reference evidence="2 3" key="1">
    <citation type="journal article" date="2019" name="Int. J. Syst. Evol. Microbiol.">
        <title>The Global Catalogue of Microorganisms (GCM) 10K type strain sequencing project: providing services to taxonomists for standard genome sequencing and annotation.</title>
        <authorList>
            <consortium name="The Broad Institute Genomics Platform"/>
            <consortium name="The Broad Institute Genome Sequencing Center for Infectious Disease"/>
            <person name="Wu L."/>
            <person name="Ma J."/>
        </authorList>
    </citation>
    <scope>NUCLEOTIDE SEQUENCE [LARGE SCALE GENOMIC DNA]</scope>
    <source>
        <strain evidence="2 3">JCM 16082</strain>
    </source>
</reference>
<evidence type="ECO:0000313" key="2">
    <source>
        <dbReference type="EMBL" id="GAA0873545.1"/>
    </source>
</evidence>
<organism evidence="2 3">
    <name type="scientific">Gangjinia marincola</name>
    <dbReference type="NCBI Taxonomy" id="578463"/>
    <lineage>
        <taxon>Bacteria</taxon>
        <taxon>Pseudomonadati</taxon>
        <taxon>Bacteroidota</taxon>
        <taxon>Flavobacteriia</taxon>
        <taxon>Flavobacteriales</taxon>
        <taxon>Flavobacteriaceae</taxon>
        <taxon>Gangjinia</taxon>
    </lineage>
</organism>
<protein>
    <recommendedName>
        <fullName evidence="1">DUF7033 domain-containing protein</fullName>
    </recommendedName>
</protein>
<feature type="domain" description="DUF7033" evidence="1">
    <location>
        <begin position="71"/>
        <end position="157"/>
    </location>
</feature>